<gene>
    <name evidence="2" type="ORF">K443DRAFT_10648</name>
</gene>
<dbReference type="HOGENOM" id="CLU_657330_0_0_1"/>
<feature type="compositionally biased region" description="Acidic residues" evidence="1">
    <location>
        <begin position="65"/>
        <end position="81"/>
    </location>
</feature>
<dbReference type="AlphaFoldDB" id="A0A0C9XFH9"/>
<feature type="compositionally biased region" description="Polar residues" evidence="1">
    <location>
        <begin position="34"/>
        <end position="43"/>
    </location>
</feature>
<name>A0A0C9XFH9_9AGAR</name>
<dbReference type="PANTHER" id="PTHR35871">
    <property type="entry name" value="EXPRESSED PROTEIN"/>
    <property type="match status" value="1"/>
</dbReference>
<dbReference type="Proteomes" id="UP000054477">
    <property type="component" value="Unassembled WGS sequence"/>
</dbReference>
<dbReference type="STRING" id="1095629.A0A0C9XFH9"/>
<keyword evidence="3" id="KW-1185">Reference proteome</keyword>
<reference evidence="2 3" key="1">
    <citation type="submission" date="2014-04" db="EMBL/GenBank/DDBJ databases">
        <authorList>
            <consortium name="DOE Joint Genome Institute"/>
            <person name="Kuo A."/>
            <person name="Kohler A."/>
            <person name="Nagy L.G."/>
            <person name="Floudas D."/>
            <person name="Copeland A."/>
            <person name="Barry K.W."/>
            <person name="Cichocki N."/>
            <person name="Veneault-Fourrey C."/>
            <person name="LaButti K."/>
            <person name="Lindquist E.A."/>
            <person name="Lipzen A."/>
            <person name="Lundell T."/>
            <person name="Morin E."/>
            <person name="Murat C."/>
            <person name="Sun H."/>
            <person name="Tunlid A."/>
            <person name="Henrissat B."/>
            <person name="Grigoriev I.V."/>
            <person name="Hibbett D.S."/>
            <person name="Martin F."/>
            <person name="Nordberg H.P."/>
            <person name="Cantor M.N."/>
            <person name="Hua S.X."/>
        </authorList>
    </citation>
    <scope>NUCLEOTIDE SEQUENCE [LARGE SCALE GENOMIC DNA]</scope>
    <source>
        <strain evidence="2 3">LaAM-08-1</strain>
    </source>
</reference>
<evidence type="ECO:0008006" key="4">
    <source>
        <dbReference type="Google" id="ProtNLM"/>
    </source>
</evidence>
<organism evidence="2 3">
    <name type="scientific">Laccaria amethystina LaAM-08-1</name>
    <dbReference type="NCBI Taxonomy" id="1095629"/>
    <lineage>
        <taxon>Eukaryota</taxon>
        <taxon>Fungi</taxon>
        <taxon>Dikarya</taxon>
        <taxon>Basidiomycota</taxon>
        <taxon>Agaricomycotina</taxon>
        <taxon>Agaricomycetes</taxon>
        <taxon>Agaricomycetidae</taxon>
        <taxon>Agaricales</taxon>
        <taxon>Agaricineae</taxon>
        <taxon>Hydnangiaceae</taxon>
        <taxon>Laccaria</taxon>
    </lineage>
</organism>
<evidence type="ECO:0000313" key="2">
    <source>
        <dbReference type="EMBL" id="KIJ96421.1"/>
    </source>
</evidence>
<dbReference type="EMBL" id="KN838722">
    <property type="protein sequence ID" value="KIJ96421.1"/>
    <property type="molecule type" value="Genomic_DNA"/>
</dbReference>
<sequence length="418" mass="47408">MAKKKRNITGLRNQPKLAPSHVKHTDLPPRISHLDSSNVQATDTDSDEEEWCPNLQFDSCKPEWDASDTEDDVDSEDEQDFLDSKEGERPGVNVRRYRNDGLYIALMCTAICAGDDPRDEDWVPKKTRKKLRKEKTDSAPPKKCVKGPDVGSKSIRTRCRYKDLLKDQRTLSSLGFTREKTHRKESDQSPMPSIVFEEHGEGSEDMDVDNSLSPEIQIRQESVTPPPLNFNDEVPPASCLGKRKEREAEIADAERDDEEWEAELDESLVPGTADIWDWLTLLIPEFHDKSSFHAFEHTSSIWLHSTEQIMPKISRGRLIHASEFIEPENGRLVMFGKDGEVIKEACQIIYPGSNGDAWWDCEQLIEQVKKKAIPVFEEAHPGCQALFIFDQSSAHTALPPDALKAFEMNKSNGRAQPP</sequence>
<accession>A0A0C9XFH9</accession>
<evidence type="ECO:0000256" key="1">
    <source>
        <dbReference type="SAM" id="MobiDB-lite"/>
    </source>
</evidence>
<reference evidence="3" key="2">
    <citation type="submission" date="2015-01" db="EMBL/GenBank/DDBJ databases">
        <title>Evolutionary Origins and Diversification of the Mycorrhizal Mutualists.</title>
        <authorList>
            <consortium name="DOE Joint Genome Institute"/>
            <consortium name="Mycorrhizal Genomics Consortium"/>
            <person name="Kohler A."/>
            <person name="Kuo A."/>
            <person name="Nagy L.G."/>
            <person name="Floudas D."/>
            <person name="Copeland A."/>
            <person name="Barry K.W."/>
            <person name="Cichocki N."/>
            <person name="Veneault-Fourrey C."/>
            <person name="LaButti K."/>
            <person name="Lindquist E.A."/>
            <person name="Lipzen A."/>
            <person name="Lundell T."/>
            <person name="Morin E."/>
            <person name="Murat C."/>
            <person name="Riley R."/>
            <person name="Ohm R."/>
            <person name="Sun H."/>
            <person name="Tunlid A."/>
            <person name="Henrissat B."/>
            <person name="Grigoriev I.V."/>
            <person name="Hibbett D.S."/>
            <person name="Martin F."/>
        </authorList>
    </citation>
    <scope>NUCLEOTIDE SEQUENCE [LARGE SCALE GENOMIC DNA]</scope>
    <source>
        <strain evidence="3">LaAM-08-1</strain>
    </source>
</reference>
<feature type="region of interest" description="Disordered" evidence="1">
    <location>
        <begin position="119"/>
        <end position="150"/>
    </location>
</feature>
<dbReference type="PANTHER" id="PTHR35871:SF1">
    <property type="entry name" value="CXC1-LIKE CYSTEINE CLUSTER ASSOCIATED WITH KDZ TRANSPOSASES DOMAIN-CONTAINING PROTEIN"/>
    <property type="match status" value="1"/>
</dbReference>
<evidence type="ECO:0000313" key="3">
    <source>
        <dbReference type="Proteomes" id="UP000054477"/>
    </source>
</evidence>
<proteinExistence type="predicted"/>
<protein>
    <recommendedName>
        <fullName evidence="4">DDE-1 domain-containing protein</fullName>
    </recommendedName>
</protein>
<dbReference type="OrthoDB" id="6511194at2759"/>
<feature type="region of interest" description="Disordered" evidence="1">
    <location>
        <begin position="1"/>
        <end position="92"/>
    </location>
</feature>